<proteinExistence type="predicted"/>
<evidence type="ECO:0000313" key="2">
    <source>
        <dbReference type="EMBL" id="KAH3740166.1"/>
    </source>
</evidence>
<dbReference type="EMBL" id="JAIWYP010000011">
    <property type="protein sequence ID" value="KAH3740166.1"/>
    <property type="molecule type" value="Genomic_DNA"/>
</dbReference>
<accession>A0A9D4D9C4</accession>
<reference evidence="2" key="1">
    <citation type="journal article" date="2019" name="bioRxiv">
        <title>The Genome of the Zebra Mussel, Dreissena polymorpha: A Resource for Invasive Species Research.</title>
        <authorList>
            <person name="McCartney M.A."/>
            <person name="Auch B."/>
            <person name="Kono T."/>
            <person name="Mallez S."/>
            <person name="Zhang Y."/>
            <person name="Obille A."/>
            <person name="Becker A."/>
            <person name="Abrahante J.E."/>
            <person name="Garbe J."/>
            <person name="Badalamenti J.P."/>
            <person name="Herman A."/>
            <person name="Mangelson H."/>
            <person name="Liachko I."/>
            <person name="Sullivan S."/>
            <person name="Sone E.D."/>
            <person name="Koren S."/>
            <person name="Silverstein K.A.T."/>
            <person name="Beckman K.B."/>
            <person name="Gohl D.M."/>
        </authorList>
    </citation>
    <scope>NUCLEOTIDE SEQUENCE</scope>
    <source>
        <strain evidence="2">Duluth1</strain>
        <tissue evidence="2">Whole animal</tissue>
    </source>
</reference>
<comment type="caution">
    <text evidence="2">The sequence shown here is derived from an EMBL/GenBank/DDBJ whole genome shotgun (WGS) entry which is preliminary data.</text>
</comment>
<organism evidence="2 3">
    <name type="scientific">Dreissena polymorpha</name>
    <name type="common">Zebra mussel</name>
    <name type="synonym">Mytilus polymorpha</name>
    <dbReference type="NCBI Taxonomy" id="45954"/>
    <lineage>
        <taxon>Eukaryota</taxon>
        <taxon>Metazoa</taxon>
        <taxon>Spiralia</taxon>
        <taxon>Lophotrochozoa</taxon>
        <taxon>Mollusca</taxon>
        <taxon>Bivalvia</taxon>
        <taxon>Autobranchia</taxon>
        <taxon>Heteroconchia</taxon>
        <taxon>Euheterodonta</taxon>
        <taxon>Imparidentia</taxon>
        <taxon>Neoheterodontei</taxon>
        <taxon>Myida</taxon>
        <taxon>Dreissenoidea</taxon>
        <taxon>Dreissenidae</taxon>
        <taxon>Dreissena</taxon>
    </lineage>
</organism>
<reference evidence="2" key="2">
    <citation type="submission" date="2020-11" db="EMBL/GenBank/DDBJ databases">
        <authorList>
            <person name="McCartney M.A."/>
            <person name="Auch B."/>
            <person name="Kono T."/>
            <person name="Mallez S."/>
            <person name="Becker A."/>
            <person name="Gohl D.M."/>
            <person name="Silverstein K.A.T."/>
            <person name="Koren S."/>
            <person name="Bechman K.B."/>
            <person name="Herman A."/>
            <person name="Abrahante J.E."/>
            <person name="Garbe J."/>
        </authorList>
    </citation>
    <scope>NUCLEOTIDE SEQUENCE</scope>
    <source>
        <strain evidence="2">Duluth1</strain>
        <tissue evidence="2">Whole animal</tissue>
    </source>
</reference>
<keyword evidence="3" id="KW-1185">Reference proteome</keyword>
<evidence type="ECO:0000256" key="1">
    <source>
        <dbReference type="SAM" id="MobiDB-lite"/>
    </source>
</evidence>
<dbReference type="AlphaFoldDB" id="A0A9D4D9C4"/>
<name>A0A9D4D9C4_DREPO</name>
<protein>
    <submittedName>
        <fullName evidence="2">Uncharacterized protein</fullName>
    </submittedName>
</protein>
<dbReference type="Proteomes" id="UP000828390">
    <property type="component" value="Unassembled WGS sequence"/>
</dbReference>
<sequence length="61" mass="7021">MMTSDINRCFRSFKDSRSDETTEGSEAPSTLDRASGMGTSFRRQQPEFVILHYRLVVKPYS</sequence>
<feature type="region of interest" description="Disordered" evidence="1">
    <location>
        <begin position="1"/>
        <end position="39"/>
    </location>
</feature>
<evidence type="ECO:0000313" key="3">
    <source>
        <dbReference type="Proteomes" id="UP000828390"/>
    </source>
</evidence>
<gene>
    <name evidence="2" type="ORF">DPMN_046862</name>
</gene>